<dbReference type="Proteomes" id="UP000479000">
    <property type="component" value="Unassembled WGS sequence"/>
</dbReference>
<dbReference type="GO" id="GO:0006886">
    <property type="term" value="P:intracellular protein transport"/>
    <property type="evidence" value="ECO:0007669"/>
    <property type="project" value="InterPro"/>
</dbReference>
<keyword evidence="11" id="KW-1185">Reference proteome</keyword>
<dbReference type="OrthoDB" id="10267033at2759"/>
<comment type="similarity">
    <text evidence="2">Belongs to the SEC15 family.</text>
</comment>
<sequence>MSGGLRRSFVDVSPPGRRPGSGAVPQEIPLLVDGAQGLPAGQRVHLRLPQILRRSQFKVIVKKKSRLSIVNSGKILEGFENRINAYSQGEVDDMIRKSTNLLLTRTFTGCLSSIFRKPGLGLHQVIQIIIDTRYLEDATVYLEEFVSNITGSPKEGQLGARGQGHLFSVARDDAEQQICEKLKNKLDEFLELESYDWLLIEPQGHASSFITDLIAFLNSTFASFTNLPGEVAQVACKSACEHIAKSLMSMLLKEDVKQITMGALQQLNLDTIQCEREADSFQ</sequence>
<gene>
    <name evidence="10" type="ORF">NTEN_LOCUS23043</name>
</gene>
<evidence type="ECO:0000256" key="8">
    <source>
        <dbReference type="SAM" id="MobiDB-lite"/>
    </source>
</evidence>
<dbReference type="InterPro" id="IPR046361">
    <property type="entry name" value="EXOC6/Sec15_C"/>
</dbReference>
<reference evidence="10 11" key="1">
    <citation type="submission" date="2020-02" db="EMBL/GenBank/DDBJ databases">
        <authorList>
            <person name="Ferguson B K."/>
        </authorList>
    </citation>
    <scope>NUCLEOTIDE SEQUENCE [LARGE SCALE GENOMIC DNA]</scope>
</reference>
<dbReference type="GO" id="GO:0006893">
    <property type="term" value="P:Golgi to plasma membrane transport"/>
    <property type="evidence" value="ECO:0007669"/>
    <property type="project" value="TreeGrafter"/>
</dbReference>
<evidence type="ECO:0000259" key="9">
    <source>
        <dbReference type="Pfam" id="PF04091"/>
    </source>
</evidence>
<dbReference type="FunFam" id="1.20.58.670:FF:000002">
    <property type="entry name" value="Exocyst complex component"/>
    <property type="match status" value="1"/>
</dbReference>
<evidence type="ECO:0000256" key="2">
    <source>
        <dbReference type="ARBA" id="ARBA00007944"/>
    </source>
</evidence>
<dbReference type="Pfam" id="PF04091">
    <property type="entry name" value="Sec15_C"/>
    <property type="match status" value="1"/>
</dbReference>
<dbReference type="InterPro" id="IPR042045">
    <property type="entry name" value="EXOC6/Sec15_C_dom1"/>
</dbReference>
<evidence type="ECO:0000256" key="1">
    <source>
        <dbReference type="ARBA" id="ARBA00002660"/>
    </source>
</evidence>
<accession>A0A6H5HMC0</accession>
<dbReference type="GO" id="GO:0016020">
    <property type="term" value="C:membrane"/>
    <property type="evidence" value="ECO:0007669"/>
    <property type="project" value="TreeGrafter"/>
</dbReference>
<feature type="region of interest" description="Disordered" evidence="8">
    <location>
        <begin position="1"/>
        <end position="25"/>
    </location>
</feature>
<evidence type="ECO:0000256" key="6">
    <source>
        <dbReference type="ARBA" id="ARBA00023054"/>
    </source>
</evidence>
<comment type="function">
    <text evidence="1">Component of the exocyst complex involved in the docking of exocytic vesicles with fusion sites on the plasma membrane.</text>
</comment>
<evidence type="ECO:0000313" key="10">
    <source>
        <dbReference type="EMBL" id="CAB0019331.1"/>
    </source>
</evidence>
<keyword evidence="5" id="KW-0268">Exocytosis</keyword>
<dbReference type="GO" id="GO:0090522">
    <property type="term" value="P:vesicle tethering involved in exocytosis"/>
    <property type="evidence" value="ECO:0007669"/>
    <property type="project" value="InterPro"/>
</dbReference>
<proteinExistence type="inferred from homology"/>
<dbReference type="Gene3D" id="1.10.357.30">
    <property type="entry name" value="Exocyst complex subunit Sec15 C-terminal domain, N-terminal subdomain"/>
    <property type="match status" value="1"/>
</dbReference>
<dbReference type="InterPro" id="IPR042044">
    <property type="entry name" value="EXOC6PINT-1/Sec15/Tip20_C_dom2"/>
</dbReference>
<feature type="domain" description="Exocyst complex subunit EXOC6/Sec15 C-terminal" evidence="9">
    <location>
        <begin position="84"/>
        <end position="280"/>
    </location>
</feature>
<protein>
    <recommendedName>
        <fullName evidence="3">Exocyst complex component 6</fullName>
    </recommendedName>
    <alternativeName>
        <fullName evidence="7">Exocyst complex component Sec15</fullName>
    </alternativeName>
</protein>
<dbReference type="PANTHER" id="PTHR12702">
    <property type="entry name" value="SEC15"/>
    <property type="match status" value="1"/>
</dbReference>
<evidence type="ECO:0000256" key="5">
    <source>
        <dbReference type="ARBA" id="ARBA00022483"/>
    </source>
</evidence>
<organism evidence="10 11">
    <name type="scientific">Nesidiocoris tenuis</name>
    <dbReference type="NCBI Taxonomy" id="355587"/>
    <lineage>
        <taxon>Eukaryota</taxon>
        <taxon>Metazoa</taxon>
        <taxon>Ecdysozoa</taxon>
        <taxon>Arthropoda</taxon>
        <taxon>Hexapoda</taxon>
        <taxon>Insecta</taxon>
        <taxon>Pterygota</taxon>
        <taxon>Neoptera</taxon>
        <taxon>Paraneoptera</taxon>
        <taxon>Hemiptera</taxon>
        <taxon>Heteroptera</taxon>
        <taxon>Panheteroptera</taxon>
        <taxon>Cimicomorpha</taxon>
        <taxon>Miridae</taxon>
        <taxon>Dicyphina</taxon>
        <taxon>Nesidiocoris</taxon>
    </lineage>
</organism>
<dbReference type="AlphaFoldDB" id="A0A6H5HMC0"/>
<evidence type="ECO:0000313" key="11">
    <source>
        <dbReference type="Proteomes" id="UP000479000"/>
    </source>
</evidence>
<dbReference type="GO" id="GO:0000145">
    <property type="term" value="C:exocyst"/>
    <property type="evidence" value="ECO:0007669"/>
    <property type="project" value="TreeGrafter"/>
</dbReference>
<dbReference type="Gene3D" id="1.20.58.670">
    <property type="entry name" value="Dsl1p vesicle tethering complex, Tip20p subunit, domain D"/>
    <property type="match status" value="1"/>
</dbReference>
<evidence type="ECO:0000256" key="4">
    <source>
        <dbReference type="ARBA" id="ARBA00022448"/>
    </source>
</evidence>
<dbReference type="InterPro" id="IPR007225">
    <property type="entry name" value="EXOC6/Sec15"/>
</dbReference>
<name>A0A6H5HMC0_9HEMI</name>
<dbReference type="PANTHER" id="PTHR12702:SF0">
    <property type="entry name" value="EXOCYST COMPLEX COMPONENT 6"/>
    <property type="match status" value="1"/>
</dbReference>
<keyword evidence="4" id="KW-0813">Transport</keyword>
<dbReference type="EMBL" id="CADCXU010033933">
    <property type="protein sequence ID" value="CAB0019331.1"/>
    <property type="molecule type" value="Genomic_DNA"/>
</dbReference>
<evidence type="ECO:0000256" key="3">
    <source>
        <dbReference type="ARBA" id="ARBA00017511"/>
    </source>
</evidence>
<keyword evidence="6" id="KW-0175">Coiled coil</keyword>
<evidence type="ECO:0000256" key="7">
    <source>
        <dbReference type="ARBA" id="ARBA00082980"/>
    </source>
</evidence>